<dbReference type="Pfam" id="PF13191">
    <property type="entry name" value="AAA_16"/>
    <property type="match status" value="1"/>
</dbReference>
<dbReference type="RefSeq" id="WP_218153861.1">
    <property type="nucleotide sequence ID" value="NZ_FOBF01000002.1"/>
</dbReference>
<dbReference type="InterPro" id="IPR036388">
    <property type="entry name" value="WH-like_DNA-bd_sf"/>
</dbReference>
<keyword evidence="5" id="KW-1185">Reference proteome</keyword>
<accession>A0A1H7IIU6</accession>
<dbReference type="PROSITE" id="PS00622">
    <property type="entry name" value="HTH_LUXR_1"/>
    <property type="match status" value="1"/>
</dbReference>
<organism evidence="4 5">
    <name type="scientific">Nonomuraea pusilla</name>
    <dbReference type="NCBI Taxonomy" id="46177"/>
    <lineage>
        <taxon>Bacteria</taxon>
        <taxon>Bacillati</taxon>
        <taxon>Actinomycetota</taxon>
        <taxon>Actinomycetes</taxon>
        <taxon>Streptosporangiales</taxon>
        <taxon>Streptosporangiaceae</taxon>
        <taxon>Nonomuraea</taxon>
    </lineage>
</organism>
<evidence type="ECO:0000256" key="1">
    <source>
        <dbReference type="ARBA" id="ARBA00022741"/>
    </source>
</evidence>
<dbReference type="PROSITE" id="PS50043">
    <property type="entry name" value="HTH_LUXR_2"/>
    <property type="match status" value="1"/>
</dbReference>
<dbReference type="GO" id="GO:0004016">
    <property type="term" value="F:adenylate cyclase activity"/>
    <property type="evidence" value="ECO:0007669"/>
    <property type="project" value="TreeGrafter"/>
</dbReference>
<dbReference type="PRINTS" id="PR00038">
    <property type="entry name" value="HTHLUXR"/>
</dbReference>
<evidence type="ECO:0000256" key="2">
    <source>
        <dbReference type="ARBA" id="ARBA00022840"/>
    </source>
</evidence>
<evidence type="ECO:0000313" key="5">
    <source>
        <dbReference type="Proteomes" id="UP000198953"/>
    </source>
</evidence>
<dbReference type="InterPro" id="IPR041664">
    <property type="entry name" value="AAA_16"/>
</dbReference>
<dbReference type="Pfam" id="PF00196">
    <property type="entry name" value="GerE"/>
    <property type="match status" value="1"/>
</dbReference>
<protein>
    <submittedName>
        <fullName evidence="4">Regulatory protein, luxR family</fullName>
    </submittedName>
</protein>
<dbReference type="Proteomes" id="UP000198953">
    <property type="component" value="Unassembled WGS sequence"/>
</dbReference>
<dbReference type="InterPro" id="IPR016032">
    <property type="entry name" value="Sig_transdc_resp-reg_C-effctor"/>
</dbReference>
<name>A0A1H7IIU6_9ACTN</name>
<dbReference type="CDD" id="cd06170">
    <property type="entry name" value="LuxR_C_like"/>
    <property type="match status" value="1"/>
</dbReference>
<dbReference type="InterPro" id="IPR027417">
    <property type="entry name" value="P-loop_NTPase"/>
</dbReference>
<dbReference type="GO" id="GO:0003677">
    <property type="term" value="F:DNA binding"/>
    <property type="evidence" value="ECO:0007669"/>
    <property type="project" value="InterPro"/>
</dbReference>
<sequence>MLIGREREQERLGELLERARAGHSGAVVVRGEAGIGKTALLAGLAARAEERGVRLVRGLGIESEAELPFSGLHLMLHPFAGRFGALPGQQATALRSVFGLAEAPVHDRFLVGAATLTLLSELAEDGPLLCLVDDAQWLDRSSSDALFFAARRIVADPVAMVFAVRDTARPFLVPGIDELRLGGLDRARAADLVAACAPELTVPLRERLLDEAGGNPLALIELAAAAGAEEGAGRLAGPLRVGGRVEDAFRAQLGELPEATRLLLLLVAAEGTAGLPAILRAAEPFGAGAADLGPAESARLVVVSGDEVRFRHPLIRAVTYQDAPHHRRIAAHDALARALTGGEHADRRAWHLAAAAVGPDEKVAAGLERVARRASRLGGTAAVADAYERAARLSTEREGGARRIVSAARAAYDAGQPGRATRLAVEAASLTREPAVAAEAAFVRAQVAYERDSPAADAALALEGATLVTGADPERAVSMLTEAVWAARDAGAHDLVRRAVEQFGLVRLPPGSPVAPVARALAAYGRLVEGDAEAAVPPMRELVDAALAGRVPDFVNRIIAGFMGMLVADDDAAVAVLEALAADVRGQGALGWLPYVLEPLAIARVLRGDFGAAEADLAEATSLASDIGMDTQVTALACISVRLDAVAGDEARCRERAGDVLGHEAVHPTNTALASWGLGLLDLAQGRSGAAVERLGAVCGGPARHDVLLRAVPDHVEAAVRGGRPDLARAHLPVFEAWARRTGGPAATALLLRCHALLGEDAEAGEQYEAALGLSLEAGRGHDAARTRLVYGEWLRRRRRRTEARDQLSLAGDAFARLGTPRWAERARAELGVLGDRPVAEPRHADPLLRLTPQELQVVRLAAAGHSNREIGARLYLSPRTVAHHLYRAFPKIGVTRRAELARLDLSRPGGPSAG</sequence>
<dbReference type="STRING" id="46177.SAMN05660976_00822"/>
<dbReference type="InterPro" id="IPR000792">
    <property type="entry name" value="Tscrpt_reg_LuxR_C"/>
</dbReference>
<dbReference type="EMBL" id="FOBF01000002">
    <property type="protein sequence ID" value="SEK62399.1"/>
    <property type="molecule type" value="Genomic_DNA"/>
</dbReference>
<dbReference type="Gene3D" id="1.10.10.10">
    <property type="entry name" value="Winged helix-like DNA-binding domain superfamily/Winged helix DNA-binding domain"/>
    <property type="match status" value="1"/>
</dbReference>
<dbReference type="SMART" id="SM00421">
    <property type="entry name" value="HTH_LUXR"/>
    <property type="match status" value="1"/>
</dbReference>
<dbReference type="PANTHER" id="PTHR16305:SF35">
    <property type="entry name" value="TRANSCRIPTIONAL ACTIVATOR DOMAIN"/>
    <property type="match status" value="1"/>
</dbReference>
<evidence type="ECO:0000313" key="4">
    <source>
        <dbReference type="EMBL" id="SEK62399.1"/>
    </source>
</evidence>
<dbReference type="SUPFAM" id="SSF52540">
    <property type="entry name" value="P-loop containing nucleoside triphosphate hydrolases"/>
    <property type="match status" value="1"/>
</dbReference>
<dbReference type="GO" id="GO:0005737">
    <property type="term" value="C:cytoplasm"/>
    <property type="evidence" value="ECO:0007669"/>
    <property type="project" value="TreeGrafter"/>
</dbReference>
<dbReference type="GO" id="GO:0005524">
    <property type="term" value="F:ATP binding"/>
    <property type="evidence" value="ECO:0007669"/>
    <property type="project" value="UniProtKB-KW"/>
</dbReference>
<dbReference type="SUPFAM" id="SSF46894">
    <property type="entry name" value="C-terminal effector domain of the bipartite response regulators"/>
    <property type="match status" value="1"/>
</dbReference>
<gene>
    <name evidence="4" type="ORF">SAMN05660976_00822</name>
</gene>
<proteinExistence type="predicted"/>
<dbReference type="Gene3D" id="3.40.50.300">
    <property type="entry name" value="P-loop containing nucleotide triphosphate hydrolases"/>
    <property type="match status" value="1"/>
</dbReference>
<dbReference type="GO" id="GO:0006355">
    <property type="term" value="P:regulation of DNA-templated transcription"/>
    <property type="evidence" value="ECO:0007669"/>
    <property type="project" value="InterPro"/>
</dbReference>
<keyword evidence="1" id="KW-0547">Nucleotide-binding</keyword>
<reference evidence="4 5" key="1">
    <citation type="submission" date="2016-10" db="EMBL/GenBank/DDBJ databases">
        <authorList>
            <person name="de Groot N.N."/>
        </authorList>
    </citation>
    <scope>NUCLEOTIDE SEQUENCE [LARGE SCALE GENOMIC DNA]</scope>
    <source>
        <strain evidence="4 5">DSM 43357</strain>
    </source>
</reference>
<feature type="domain" description="HTH luxR-type" evidence="3">
    <location>
        <begin position="844"/>
        <end position="909"/>
    </location>
</feature>
<evidence type="ECO:0000259" key="3">
    <source>
        <dbReference type="PROSITE" id="PS50043"/>
    </source>
</evidence>
<keyword evidence="2" id="KW-0067">ATP-binding</keyword>
<dbReference type="AlphaFoldDB" id="A0A1H7IIU6"/>
<dbReference type="PANTHER" id="PTHR16305">
    <property type="entry name" value="TESTICULAR SOLUBLE ADENYLYL CYCLASE"/>
    <property type="match status" value="1"/>
</dbReference>